<dbReference type="InterPro" id="IPR033690">
    <property type="entry name" value="Adenylat_kinase_CS"/>
</dbReference>
<dbReference type="NCBIfam" id="NF001380">
    <property type="entry name" value="PRK00279.1-2"/>
    <property type="match status" value="1"/>
</dbReference>
<dbReference type="GO" id="GO:0004017">
    <property type="term" value="F:AMP kinase activity"/>
    <property type="evidence" value="ECO:0007669"/>
    <property type="project" value="InterPro"/>
</dbReference>
<evidence type="ECO:0000256" key="2">
    <source>
        <dbReference type="ARBA" id="ARBA00022741"/>
    </source>
</evidence>
<name>A0AA35R9G5_GEOBA</name>
<dbReference type="FunFam" id="3.40.50.300:FF:000106">
    <property type="entry name" value="Adenylate kinase mitochondrial"/>
    <property type="match status" value="1"/>
</dbReference>
<dbReference type="Proteomes" id="UP001174909">
    <property type="component" value="Unassembled WGS sequence"/>
</dbReference>
<reference evidence="6" key="1">
    <citation type="submission" date="2023-03" db="EMBL/GenBank/DDBJ databases">
        <authorList>
            <person name="Steffen K."/>
            <person name="Cardenas P."/>
        </authorList>
    </citation>
    <scope>NUCLEOTIDE SEQUENCE</scope>
</reference>
<dbReference type="HAMAP" id="MF_00235">
    <property type="entry name" value="Adenylate_kinase_Adk"/>
    <property type="match status" value="1"/>
</dbReference>
<dbReference type="PANTHER" id="PTHR23359">
    <property type="entry name" value="NUCLEOTIDE KINASE"/>
    <property type="match status" value="1"/>
</dbReference>
<dbReference type="SUPFAM" id="SSF52540">
    <property type="entry name" value="P-loop containing nucleoside triphosphate hydrolases"/>
    <property type="match status" value="1"/>
</dbReference>
<proteinExistence type="inferred from homology"/>
<comment type="caution">
    <text evidence="6">The sequence shown here is derived from an EMBL/GenBank/DDBJ whole genome shotgun (WGS) entry which is preliminary data.</text>
</comment>
<dbReference type="EMBL" id="CASHTH010000762">
    <property type="protein sequence ID" value="CAI8007295.1"/>
    <property type="molecule type" value="Genomic_DNA"/>
</dbReference>
<dbReference type="Gene3D" id="3.40.50.300">
    <property type="entry name" value="P-loop containing nucleotide triphosphate hydrolases"/>
    <property type="match status" value="1"/>
</dbReference>
<keyword evidence="3 4" id="KW-0418">Kinase</keyword>
<dbReference type="Pfam" id="PF00406">
    <property type="entry name" value="ADK"/>
    <property type="match status" value="1"/>
</dbReference>
<dbReference type="PROSITE" id="PS00113">
    <property type="entry name" value="ADENYLATE_KINASE"/>
    <property type="match status" value="1"/>
</dbReference>
<keyword evidence="7" id="KW-1185">Reference proteome</keyword>
<protein>
    <submittedName>
        <fullName evidence="6">Adenylate kinase</fullName>
    </submittedName>
</protein>
<keyword evidence="1 4" id="KW-0808">Transferase</keyword>
<dbReference type="CDD" id="cd01428">
    <property type="entry name" value="ADK"/>
    <property type="match status" value="1"/>
</dbReference>
<dbReference type="InterPro" id="IPR006259">
    <property type="entry name" value="Adenyl_kin_sub"/>
</dbReference>
<evidence type="ECO:0000313" key="6">
    <source>
        <dbReference type="EMBL" id="CAI8007295.1"/>
    </source>
</evidence>
<comment type="similarity">
    <text evidence="4">Belongs to the adenylate kinase family.</text>
</comment>
<dbReference type="PRINTS" id="PR00094">
    <property type="entry name" value="ADENYLTKNASE"/>
</dbReference>
<organism evidence="6 7">
    <name type="scientific">Geodia barretti</name>
    <name type="common">Barrett's horny sponge</name>
    <dbReference type="NCBI Taxonomy" id="519541"/>
    <lineage>
        <taxon>Eukaryota</taxon>
        <taxon>Metazoa</taxon>
        <taxon>Porifera</taxon>
        <taxon>Demospongiae</taxon>
        <taxon>Heteroscleromorpha</taxon>
        <taxon>Tetractinellida</taxon>
        <taxon>Astrophorina</taxon>
        <taxon>Geodiidae</taxon>
        <taxon>Geodia</taxon>
    </lineage>
</organism>
<dbReference type="InterPro" id="IPR000850">
    <property type="entry name" value="Adenylat/UMP-CMP_kin"/>
</dbReference>
<gene>
    <name evidence="6" type="ORF">GBAR_LOCUS5140</name>
</gene>
<dbReference type="NCBIfam" id="NF011100">
    <property type="entry name" value="PRK14527.1"/>
    <property type="match status" value="1"/>
</dbReference>
<dbReference type="InterPro" id="IPR007862">
    <property type="entry name" value="Adenylate_kinase_lid-dom"/>
</dbReference>
<dbReference type="NCBIfam" id="NF001381">
    <property type="entry name" value="PRK00279.1-3"/>
    <property type="match status" value="1"/>
</dbReference>
<evidence type="ECO:0000256" key="3">
    <source>
        <dbReference type="ARBA" id="ARBA00022777"/>
    </source>
</evidence>
<evidence type="ECO:0000259" key="5">
    <source>
        <dbReference type="Pfam" id="PF05191"/>
    </source>
</evidence>
<dbReference type="AlphaFoldDB" id="A0AA35R9G5"/>
<keyword evidence="2" id="KW-0547">Nucleotide-binding</keyword>
<evidence type="ECO:0000256" key="4">
    <source>
        <dbReference type="RuleBase" id="RU003330"/>
    </source>
</evidence>
<dbReference type="Pfam" id="PF05191">
    <property type="entry name" value="ADK_lid"/>
    <property type="match status" value="1"/>
</dbReference>
<feature type="domain" description="Adenylate kinase active site lid" evidence="5">
    <location>
        <begin position="126"/>
        <end position="161"/>
    </location>
</feature>
<accession>A0AA35R9G5</accession>
<dbReference type="InterPro" id="IPR027417">
    <property type="entry name" value="P-loop_NTPase"/>
</dbReference>
<dbReference type="NCBIfam" id="TIGR01351">
    <property type="entry name" value="adk"/>
    <property type="match status" value="1"/>
</dbReference>
<evidence type="ECO:0000313" key="7">
    <source>
        <dbReference type="Proteomes" id="UP001174909"/>
    </source>
</evidence>
<dbReference type="GO" id="GO:0005524">
    <property type="term" value="F:ATP binding"/>
    <property type="evidence" value="ECO:0007669"/>
    <property type="project" value="InterPro"/>
</dbReference>
<evidence type="ECO:0000256" key="1">
    <source>
        <dbReference type="ARBA" id="ARBA00022679"/>
    </source>
</evidence>
<sequence length="217" mass="23660">MNIILMGPPGSGKGTQAANLATSLAIHAVSSGDLFRDHQRRNTDLGQLARSYMERGVYVPDDVTIGMITEWINDPDHAAGFVLDGFPRTQAQAQALDEALSDRGGIDHMVFIRVSDDELVRRLGGRVICTECQRPYNLNSSPPATAGKCDYCAGELYQRDDDKAEVVSRRIEVYNQETEPVVDYYRQAGSLSEVDGEQPVDEVATALSEAIGARLVG</sequence>